<gene>
    <name evidence="1" type="ORF">H7313_08915</name>
</gene>
<dbReference type="AlphaFoldDB" id="A0A842JC56"/>
<dbReference type="RefSeq" id="WP_185905280.1">
    <property type="nucleotide sequence ID" value="NZ_JACMSE010000005.1"/>
</dbReference>
<dbReference type="EMBL" id="JACMSE010000005">
    <property type="protein sequence ID" value="MBC2889463.1"/>
    <property type="molecule type" value="Genomic_DNA"/>
</dbReference>
<organism evidence="1 2">
    <name type="scientific">Gordonibacter massiliensis</name>
    <name type="common">ex Traore et al. 2017</name>
    <dbReference type="NCBI Taxonomy" id="1841863"/>
    <lineage>
        <taxon>Bacteria</taxon>
        <taxon>Bacillati</taxon>
        <taxon>Actinomycetota</taxon>
        <taxon>Coriobacteriia</taxon>
        <taxon>Eggerthellales</taxon>
        <taxon>Eggerthellaceae</taxon>
        <taxon>Gordonibacter</taxon>
    </lineage>
</organism>
<reference evidence="1 2" key="1">
    <citation type="submission" date="2020-08" db="EMBL/GenBank/DDBJ databases">
        <authorList>
            <person name="Liu C."/>
            <person name="Sun Q."/>
        </authorList>
    </citation>
    <scope>NUCLEOTIDE SEQUENCE [LARGE SCALE GENOMIC DNA]</scope>
    <source>
        <strain evidence="1 2">N22</strain>
    </source>
</reference>
<proteinExistence type="predicted"/>
<dbReference type="Proteomes" id="UP000587396">
    <property type="component" value="Unassembled WGS sequence"/>
</dbReference>
<evidence type="ECO:0000313" key="2">
    <source>
        <dbReference type="Proteomes" id="UP000587396"/>
    </source>
</evidence>
<name>A0A842JC56_9ACTN</name>
<keyword evidence="2" id="KW-1185">Reference proteome</keyword>
<evidence type="ECO:0000313" key="1">
    <source>
        <dbReference type="EMBL" id="MBC2889463.1"/>
    </source>
</evidence>
<protein>
    <submittedName>
        <fullName evidence="1">Uncharacterized protein</fullName>
    </submittedName>
</protein>
<comment type="caution">
    <text evidence="1">The sequence shown here is derived from an EMBL/GenBank/DDBJ whole genome shotgun (WGS) entry which is preliminary data.</text>
</comment>
<accession>A0A842JC56</accession>
<sequence>MCYPCTMCGRCGKFDPESPLYTPPPSIPCLVCGGEVDAATGACRQCGAVAFAPVGTGSILGVEGVESAGADCPS</sequence>